<dbReference type="Gene3D" id="3.40.630.30">
    <property type="match status" value="1"/>
</dbReference>
<name>A0AAW5E384_9BACI</name>
<keyword evidence="3" id="KW-1185">Reference proteome</keyword>
<proteinExistence type="predicted"/>
<dbReference type="AlphaFoldDB" id="A0AAW5E384"/>
<accession>A0AAW5E384</accession>
<dbReference type="GO" id="GO:0016747">
    <property type="term" value="F:acyltransferase activity, transferring groups other than amino-acyl groups"/>
    <property type="evidence" value="ECO:0007669"/>
    <property type="project" value="InterPro"/>
</dbReference>
<dbReference type="Pfam" id="PF00583">
    <property type="entry name" value="Acetyltransf_1"/>
    <property type="match status" value="1"/>
</dbReference>
<organism evidence="2 3">
    <name type="scientific">Fredinandcohnia quinoae</name>
    <dbReference type="NCBI Taxonomy" id="2918902"/>
    <lineage>
        <taxon>Bacteria</taxon>
        <taxon>Bacillati</taxon>
        <taxon>Bacillota</taxon>
        <taxon>Bacilli</taxon>
        <taxon>Bacillales</taxon>
        <taxon>Bacillaceae</taxon>
        <taxon>Fredinandcohnia</taxon>
    </lineage>
</organism>
<sequence>MEIREYRSSDEKGWVRCRVLSFLDTAYFDNVLREKERYENPSIELVAVSEGQIIGLLDIEYEIEEGTVCSRGTGFGGMIWHIAVHPDFRRRGIGKLLLKKAEQIAREKQLNRLEAWTRDDKWVNNWYENSRFLKVDSYLHVYLDGGKEHNEHIQSEVPNLFPIHTFAHYVGEDKENIKRKFKRVHECVCYEKILN</sequence>
<feature type="domain" description="N-acetyltransferase" evidence="1">
    <location>
        <begin position="1"/>
        <end position="164"/>
    </location>
</feature>
<reference evidence="2" key="1">
    <citation type="submission" date="2022-02" db="EMBL/GenBank/DDBJ databases">
        <title>Fredinandcohnia quinoae sp. nov. isolated from Chenopodium quinoa seeds.</title>
        <authorList>
            <person name="Saati-Santamaria Z."/>
            <person name="Flores-Felix J.D."/>
            <person name="Igual J.M."/>
            <person name="Velazquez E."/>
            <person name="Garcia-Fraile P."/>
            <person name="Martinez-Molina E."/>
        </authorList>
    </citation>
    <scope>NUCLEOTIDE SEQUENCE</scope>
    <source>
        <strain evidence="2">SECRCQ15</strain>
    </source>
</reference>
<dbReference type="SUPFAM" id="SSF55729">
    <property type="entry name" value="Acyl-CoA N-acyltransferases (Nat)"/>
    <property type="match status" value="1"/>
</dbReference>
<evidence type="ECO:0000259" key="1">
    <source>
        <dbReference type="PROSITE" id="PS51186"/>
    </source>
</evidence>
<dbReference type="InterPro" id="IPR016181">
    <property type="entry name" value="Acyl_CoA_acyltransferase"/>
</dbReference>
<keyword evidence="2" id="KW-0808">Transferase</keyword>
<dbReference type="Proteomes" id="UP001431131">
    <property type="component" value="Unassembled WGS sequence"/>
</dbReference>
<protein>
    <submittedName>
        <fullName evidence="2">GNAT family N-acetyltransferase</fullName>
        <ecNumber evidence="2">2.3.1.-</ecNumber>
    </submittedName>
</protein>
<dbReference type="PROSITE" id="PS51186">
    <property type="entry name" value="GNAT"/>
    <property type="match status" value="1"/>
</dbReference>
<evidence type="ECO:0000313" key="3">
    <source>
        <dbReference type="Proteomes" id="UP001431131"/>
    </source>
</evidence>
<dbReference type="EC" id="2.3.1.-" evidence="2"/>
<keyword evidence="2" id="KW-0012">Acyltransferase</keyword>
<dbReference type="EMBL" id="JAKTTI010000004">
    <property type="protein sequence ID" value="MCH1624552.1"/>
    <property type="molecule type" value="Genomic_DNA"/>
</dbReference>
<dbReference type="CDD" id="cd04301">
    <property type="entry name" value="NAT_SF"/>
    <property type="match status" value="1"/>
</dbReference>
<evidence type="ECO:0000313" key="2">
    <source>
        <dbReference type="EMBL" id="MCH1624552.1"/>
    </source>
</evidence>
<dbReference type="RefSeq" id="WP_240253082.1">
    <property type="nucleotide sequence ID" value="NZ_JAKTTI010000004.1"/>
</dbReference>
<gene>
    <name evidence="2" type="ORF">MJG50_04370</name>
</gene>
<dbReference type="InterPro" id="IPR000182">
    <property type="entry name" value="GNAT_dom"/>
</dbReference>
<comment type="caution">
    <text evidence="2">The sequence shown here is derived from an EMBL/GenBank/DDBJ whole genome shotgun (WGS) entry which is preliminary data.</text>
</comment>